<feature type="compositionally biased region" description="Basic and acidic residues" evidence="1">
    <location>
        <begin position="50"/>
        <end position="59"/>
    </location>
</feature>
<dbReference type="HOGENOM" id="CLU_2359640_0_0_1"/>
<dbReference type="EMBL" id="JMSE01000461">
    <property type="protein sequence ID" value="KDN69775.1"/>
    <property type="molecule type" value="Genomic_DNA"/>
</dbReference>
<comment type="caution">
    <text evidence="2">The sequence shown here is derived from an EMBL/GenBank/DDBJ whole genome shotgun (WGS) entry which is preliminary data.</text>
</comment>
<evidence type="ECO:0000256" key="1">
    <source>
        <dbReference type="SAM" id="MobiDB-lite"/>
    </source>
</evidence>
<sequence length="96" mass="10848">MLETTLAKLNALASLEKPAEAWGLSNRLNDRPDNKKKRRPFSYTSADASHNQEQRRDNPDSCSRSGSNNTEERRNNSDHDGNEGDDNHKHRTDKAG</sequence>
<protein>
    <submittedName>
        <fullName evidence="2">Uncharacterized protein</fullName>
    </submittedName>
</protein>
<keyword evidence="3" id="KW-1185">Reference proteome</keyword>
<reference evidence="3" key="1">
    <citation type="journal article" date="2014" name="Genome Announc.">
        <title>Draft genome sequence of Colletotrichum sublineola, a destructive pathogen of cultivated sorghum.</title>
        <authorList>
            <person name="Baroncelli R."/>
            <person name="Sanz-Martin J.M."/>
            <person name="Rech G.E."/>
            <person name="Sukno S.A."/>
            <person name="Thon M.R."/>
        </authorList>
    </citation>
    <scope>NUCLEOTIDE SEQUENCE [LARGE SCALE GENOMIC DNA]</scope>
    <source>
        <strain evidence="3">TX430BB</strain>
    </source>
</reference>
<proteinExistence type="predicted"/>
<evidence type="ECO:0000313" key="3">
    <source>
        <dbReference type="Proteomes" id="UP000027238"/>
    </source>
</evidence>
<dbReference type="Proteomes" id="UP000027238">
    <property type="component" value="Unassembled WGS sequence"/>
</dbReference>
<dbReference type="AlphaFoldDB" id="A0A066XV03"/>
<name>A0A066XV03_COLSU</name>
<organism evidence="2 3">
    <name type="scientific">Colletotrichum sublineola</name>
    <name type="common">Sorghum anthracnose fungus</name>
    <dbReference type="NCBI Taxonomy" id="1173701"/>
    <lineage>
        <taxon>Eukaryota</taxon>
        <taxon>Fungi</taxon>
        <taxon>Dikarya</taxon>
        <taxon>Ascomycota</taxon>
        <taxon>Pezizomycotina</taxon>
        <taxon>Sordariomycetes</taxon>
        <taxon>Hypocreomycetidae</taxon>
        <taxon>Glomerellales</taxon>
        <taxon>Glomerellaceae</taxon>
        <taxon>Colletotrichum</taxon>
        <taxon>Colletotrichum graminicola species complex</taxon>
    </lineage>
</organism>
<evidence type="ECO:0000313" key="2">
    <source>
        <dbReference type="EMBL" id="KDN69775.1"/>
    </source>
</evidence>
<feature type="region of interest" description="Disordered" evidence="1">
    <location>
        <begin position="14"/>
        <end position="96"/>
    </location>
</feature>
<feature type="compositionally biased region" description="Polar residues" evidence="1">
    <location>
        <begin position="60"/>
        <end position="69"/>
    </location>
</feature>
<feature type="compositionally biased region" description="Basic and acidic residues" evidence="1">
    <location>
        <begin position="70"/>
        <end position="96"/>
    </location>
</feature>
<accession>A0A066XV03</accession>
<gene>
    <name evidence="2" type="ORF">CSUB01_11400</name>
</gene>